<evidence type="ECO:0000256" key="8">
    <source>
        <dbReference type="ARBA" id="ARBA00023273"/>
    </source>
</evidence>
<dbReference type="GO" id="GO:0036064">
    <property type="term" value="C:ciliary basal body"/>
    <property type="evidence" value="ECO:0007669"/>
    <property type="project" value="TreeGrafter"/>
</dbReference>
<dbReference type="EMBL" id="VTPC01090259">
    <property type="protein sequence ID" value="KAF2883875.1"/>
    <property type="molecule type" value="Genomic_DNA"/>
</dbReference>
<evidence type="ECO:0000256" key="5">
    <source>
        <dbReference type="ARBA" id="ARBA00022794"/>
    </source>
</evidence>
<dbReference type="Pfam" id="PF12018">
    <property type="entry name" value="FAP206"/>
    <property type="match status" value="1"/>
</dbReference>
<keyword evidence="8" id="KW-0966">Cell projection</keyword>
<dbReference type="Proteomes" id="UP000801492">
    <property type="component" value="Unassembled WGS sequence"/>
</dbReference>
<evidence type="ECO:0000256" key="9">
    <source>
        <dbReference type="ARBA" id="ARBA00045321"/>
    </source>
</evidence>
<dbReference type="EMBL" id="VTPC01090258">
    <property type="protein sequence ID" value="KAF2883876.1"/>
    <property type="molecule type" value="Genomic_DNA"/>
</dbReference>
<evidence type="ECO:0000256" key="6">
    <source>
        <dbReference type="ARBA" id="ARBA00023069"/>
    </source>
</evidence>
<evidence type="ECO:0000256" key="3">
    <source>
        <dbReference type="ARBA" id="ARBA00021602"/>
    </source>
</evidence>
<dbReference type="PANTHER" id="PTHR21442">
    <property type="entry name" value="CILIA- AND FLAGELLA-ASSOCIATED PROTEIN 206"/>
    <property type="match status" value="1"/>
</dbReference>
<keyword evidence="6" id="KW-0969">Cilium</keyword>
<protein>
    <recommendedName>
        <fullName evidence="3">Cilia- and flagella-associated protein 206</fullName>
    </recommendedName>
</protein>
<evidence type="ECO:0000256" key="7">
    <source>
        <dbReference type="ARBA" id="ARBA00023212"/>
    </source>
</evidence>
<feature type="non-terminal residue" evidence="10">
    <location>
        <position position="381"/>
    </location>
</feature>
<accession>A0A8K0FXG6</accession>
<gene>
    <name evidence="11" type="ORF">ILUMI_22297</name>
    <name evidence="10" type="ORF">ILUMI_22298</name>
</gene>
<evidence type="ECO:0000256" key="4">
    <source>
        <dbReference type="ARBA" id="ARBA00022490"/>
    </source>
</evidence>
<evidence type="ECO:0000313" key="10">
    <source>
        <dbReference type="EMBL" id="KAF2883875.1"/>
    </source>
</evidence>
<reference evidence="10" key="1">
    <citation type="submission" date="2019-08" db="EMBL/GenBank/DDBJ databases">
        <title>The genome of the North American firefly Photinus pyralis.</title>
        <authorList>
            <consortium name="Photinus pyralis genome working group"/>
            <person name="Fallon T.R."/>
            <person name="Sander Lower S.E."/>
            <person name="Weng J.-K."/>
        </authorList>
    </citation>
    <scope>NUCLEOTIDE SEQUENCE</scope>
    <source>
        <strain evidence="10">TRF0915ILg1</strain>
        <tissue evidence="10">Whole body</tissue>
    </source>
</reference>
<comment type="similarity">
    <text evidence="2">Belongs to the CFAP206 family.</text>
</comment>
<name>A0A8K0FXG6_IGNLU</name>
<evidence type="ECO:0000313" key="12">
    <source>
        <dbReference type="Proteomes" id="UP000801492"/>
    </source>
</evidence>
<evidence type="ECO:0000256" key="1">
    <source>
        <dbReference type="ARBA" id="ARBA00004430"/>
    </source>
</evidence>
<dbReference type="GO" id="GO:0003356">
    <property type="term" value="P:regulation of cilium beat frequency"/>
    <property type="evidence" value="ECO:0007669"/>
    <property type="project" value="TreeGrafter"/>
</dbReference>
<keyword evidence="4" id="KW-0963">Cytoplasm</keyword>
<dbReference type="GO" id="GO:0005930">
    <property type="term" value="C:axoneme"/>
    <property type="evidence" value="ECO:0007669"/>
    <property type="project" value="UniProtKB-SubCell"/>
</dbReference>
<comment type="caution">
    <text evidence="10">The sequence shown here is derived from an EMBL/GenBank/DDBJ whole genome shotgun (WGS) entry which is preliminary data.</text>
</comment>
<dbReference type="InterPro" id="IPR021897">
    <property type="entry name" value="FAP206"/>
</dbReference>
<evidence type="ECO:0000256" key="2">
    <source>
        <dbReference type="ARBA" id="ARBA00010500"/>
    </source>
</evidence>
<sequence length="381" mass="43729">MAQTIWNKELQIVELTELVTGIRLFNRDCQKGGVGIEDLPKLLNQAIEATNHDIQRSLVLIMDNVNMFTTAIDNCYKITEDNQGYSLTLELPEGVHEEDLQLIKDLLIVYRQYELFVRKILVEIGRIEKVSREKFQSLQDAFFRLHETVRFRIAIPTIQVFPLFSDVAHIWCDLQDQTISLSQLNQMLFNLQVYTRELVIREDILKLIVGTEGPITDAERLEKTTGLTIPPIETDAVVMDPSNIKDFEKIALQYLGFCAWKFVETDGGLIPGNPNMGVVNTQDMYYIFSSPESAIAFGTNPTRYVLRGLDLARNKPELINLLQLQEQLVAVQEIGELVVEIPEVIVTHDVDVQTDAHPIETKIDPNYMWNIWDWKRQAILL</sequence>
<dbReference type="AlphaFoldDB" id="A0A8K0FXG6"/>
<proteinExistence type="inferred from homology"/>
<dbReference type="OrthoDB" id="10251073at2759"/>
<keyword evidence="12" id="KW-1185">Reference proteome</keyword>
<evidence type="ECO:0000313" key="11">
    <source>
        <dbReference type="EMBL" id="KAF2883876.1"/>
    </source>
</evidence>
<dbReference type="PANTHER" id="PTHR21442:SF0">
    <property type="entry name" value="CILIA- AND FLAGELLA-ASSOCIATED PROTEIN 206"/>
    <property type="match status" value="1"/>
</dbReference>
<dbReference type="GO" id="GO:0030030">
    <property type="term" value="P:cell projection organization"/>
    <property type="evidence" value="ECO:0007669"/>
    <property type="project" value="UniProtKB-KW"/>
</dbReference>
<keyword evidence="7" id="KW-0206">Cytoskeleton</keyword>
<keyword evidence="5" id="KW-0970">Cilium biogenesis/degradation</keyword>
<comment type="subcellular location">
    <subcellularLocation>
        <location evidence="1">Cytoplasm</location>
        <location evidence="1">Cytoskeleton</location>
        <location evidence="1">Cilium axoneme</location>
    </subcellularLocation>
</comment>
<organism evidence="10 12">
    <name type="scientific">Ignelater luminosus</name>
    <name type="common">Cucubano</name>
    <name type="synonym">Pyrophorus luminosus</name>
    <dbReference type="NCBI Taxonomy" id="2038154"/>
    <lineage>
        <taxon>Eukaryota</taxon>
        <taxon>Metazoa</taxon>
        <taxon>Ecdysozoa</taxon>
        <taxon>Arthropoda</taxon>
        <taxon>Hexapoda</taxon>
        <taxon>Insecta</taxon>
        <taxon>Pterygota</taxon>
        <taxon>Neoptera</taxon>
        <taxon>Endopterygota</taxon>
        <taxon>Coleoptera</taxon>
        <taxon>Polyphaga</taxon>
        <taxon>Elateriformia</taxon>
        <taxon>Elateroidea</taxon>
        <taxon>Elateridae</taxon>
        <taxon>Agrypninae</taxon>
        <taxon>Pyrophorini</taxon>
        <taxon>Ignelater</taxon>
    </lineage>
</organism>
<comment type="function">
    <text evidence="9">Essential for sperm motility and is involved in the regulation of the beating frequency of motile cilia on the epithelial cells of the respiratory tract. Required for the establishment of radial spokes in sperm flagella.</text>
</comment>